<dbReference type="EMBL" id="JBHSHP010000018">
    <property type="protein sequence ID" value="MFC4754364.1"/>
    <property type="molecule type" value="Genomic_DNA"/>
</dbReference>
<name>A0ABV9PQ31_9ACTN</name>
<evidence type="ECO:0000256" key="1">
    <source>
        <dbReference type="ARBA" id="ARBA00007664"/>
    </source>
</evidence>
<comment type="caution">
    <text evidence="5">The sequence shown here is derived from an EMBL/GenBank/DDBJ whole genome shotgun (WGS) entry which is preliminary data.</text>
</comment>
<sequence length="285" mass="28862">MRPTRPSGALSTVSHTRPARLGRLAAAASAVGAVVVGTLVAPVAVTAPTAGAVVGGTASGPAPWAVQITTFHNIPGTPCSGVVIDPFWVATAAHCGPADPRAFTLGFGNMGTVAGGFAETASLASPTIVGGFGSLDTGSLGRHTPAAAYHAPAGDLMLLKLRHPAPSPAVLRAGADPAPGAILRFHGFGGVAPGPQAPRSAEVLTGLTRLERMEPRGGSWIGRSHTIQGGFGFGDSGGPVFHGDRLVGIHSGSDHARRRADGTNPAWYESIPAQNGWINWMIAHR</sequence>
<gene>
    <name evidence="5" type="ORF">ACFO7U_06165</name>
</gene>
<protein>
    <submittedName>
        <fullName evidence="5">Trypsin-like serine protease</fullName>
        <ecNumber evidence="5">3.4.21.-</ecNumber>
    </submittedName>
</protein>
<dbReference type="PANTHER" id="PTHR24276:SF98">
    <property type="entry name" value="FI18310P1-RELATED"/>
    <property type="match status" value="1"/>
</dbReference>
<dbReference type="Proteomes" id="UP001595836">
    <property type="component" value="Unassembled WGS sequence"/>
</dbReference>
<dbReference type="PROSITE" id="PS50240">
    <property type="entry name" value="TRYPSIN_DOM"/>
    <property type="match status" value="1"/>
</dbReference>
<dbReference type="EC" id="3.4.21.-" evidence="5"/>
<evidence type="ECO:0000313" key="6">
    <source>
        <dbReference type="Proteomes" id="UP001595836"/>
    </source>
</evidence>
<dbReference type="InterPro" id="IPR050430">
    <property type="entry name" value="Peptidase_S1"/>
</dbReference>
<keyword evidence="6" id="KW-1185">Reference proteome</keyword>
<comment type="similarity">
    <text evidence="1">Belongs to the peptidase S1 family.</text>
</comment>
<feature type="domain" description="Peptidase S1" evidence="4">
    <location>
        <begin position="53"/>
        <end position="285"/>
    </location>
</feature>
<evidence type="ECO:0000313" key="5">
    <source>
        <dbReference type="EMBL" id="MFC4754364.1"/>
    </source>
</evidence>
<keyword evidence="5" id="KW-0378">Hydrolase</keyword>
<proteinExistence type="inferred from homology"/>
<dbReference type="InterPro" id="IPR001254">
    <property type="entry name" value="Trypsin_dom"/>
</dbReference>
<keyword evidence="3" id="KW-0472">Membrane</keyword>
<dbReference type="SMART" id="SM00020">
    <property type="entry name" value="Tryp_SPc"/>
    <property type="match status" value="1"/>
</dbReference>
<dbReference type="GO" id="GO:0016787">
    <property type="term" value="F:hydrolase activity"/>
    <property type="evidence" value="ECO:0007669"/>
    <property type="project" value="UniProtKB-KW"/>
</dbReference>
<dbReference type="PANTHER" id="PTHR24276">
    <property type="entry name" value="POLYSERASE-RELATED"/>
    <property type="match status" value="1"/>
</dbReference>
<dbReference type="PRINTS" id="PR00722">
    <property type="entry name" value="CHYMOTRYPSIN"/>
</dbReference>
<keyword evidence="3" id="KW-0812">Transmembrane</keyword>
<dbReference type="InterPro" id="IPR043504">
    <property type="entry name" value="Peptidase_S1_PA_chymotrypsin"/>
</dbReference>
<dbReference type="InterPro" id="IPR001314">
    <property type="entry name" value="Peptidase_S1A"/>
</dbReference>
<dbReference type="RefSeq" id="WP_344992146.1">
    <property type="nucleotide sequence ID" value="NZ_BAABCD010000019.1"/>
</dbReference>
<dbReference type="Gene3D" id="2.40.10.10">
    <property type="entry name" value="Trypsin-like serine proteases"/>
    <property type="match status" value="2"/>
</dbReference>
<dbReference type="SUPFAM" id="SSF50494">
    <property type="entry name" value="Trypsin-like serine proteases"/>
    <property type="match status" value="1"/>
</dbReference>
<organism evidence="5 6">
    <name type="scientific">Dietzia aurantiaca</name>
    <dbReference type="NCBI Taxonomy" id="983873"/>
    <lineage>
        <taxon>Bacteria</taxon>
        <taxon>Bacillati</taxon>
        <taxon>Actinomycetota</taxon>
        <taxon>Actinomycetes</taxon>
        <taxon>Mycobacteriales</taxon>
        <taxon>Dietziaceae</taxon>
        <taxon>Dietzia</taxon>
    </lineage>
</organism>
<reference evidence="6" key="1">
    <citation type="journal article" date="2019" name="Int. J. Syst. Evol. Microbiol.">
        <title>The Global Catalogue of Microorganisms (GCM) 10K type strain sequencing project: providing services to taxonomists for standard genome sequencing and annotation.</title>
        <authorList>
            <consortium name="The Broad Institute Genomics Platform"/>
            <consortium name="The Broad Institute Genome Sequencing Center for Infectious Disease"/>
            <person name="Wu L."/>
            <person name="Ma J."/>
        </authorList>
    </citation>
    <scope>NUCLEOTIDE SEQUENCE [LARGE SCALE GENOMIC DNA]</scope>
    <source>
        <strain evidence="6">JCM 11882</strain>
    </source>
</reference>
<feature type="transmembrane region" description="Helical" evidence="3">
    <location>
        <begin position="21"/>
        <end position="45"/>
    </location>
</feature>
<dbReference type="Pfam" id="PF00089">
    <property type="entry name" value="Trypsin"/>
    <property type="match status" value="1"/>
</dbReference>
<evidence type="ECO:0000256" key="3">
    <source>
        <dbReference type="SAM" id="Phobius"/>
    </source>
</evidence>
<evidence type="ECO:0000259" key="4">
    <source>
        <dbReference type="PROSITE" id="PS50240"/>
    </source>
</evidence>
<accession>A0ABV9PQ31</accession>
<dbReference type="InterPro" id="IPR009003">
    <property type="entry name" value="Peptidase_S1_PA"/>
</dbReference>
<keyword evidence="3" id="KW-1133">Transmembrane helix</keyword>
<evidence type="ECO:0000256" key="2">
    <source>
        <dbReference type="ARBA" id="ARBA00023157"/>
    </source>
</evidence>
<keyword evidence="2" id="KW-1015">Disulfide bond</keyword>